<dbReference type="RefSeq" id="XP_007864952.1">
    <property type="nucleotide sequence ID" value="XM_007866761.1"/>
</dbReference>
<dbReference type="GeneID" id="19300678"/>
<dbReference type="KEGG" id="gtr:GLOTRDRAFT_120793"/>
<dbReference type="eggNOG" id="ENOG502R1M3">
    <property type="taxonomic scope" value="Eukaryota"/>
</dbReference>
<keyword evidence="3" id="KW-1185">Reference proteome</keyword>
<dbReference type="Proteomes" id="UP000030669">
    <property type="component" value="Unassembled WGS sequence"/>
</dbReference>
<dbReference type="AlphaFoldDB" id="S7RNT2"/>
<name>S7RNT2_GLOTA</name>
<dbReference type="OrthoDB" id="2790435at2759"/>
<evidence type="ECO:0000313" key="3">
    <source>
        <dbReference type="Proteomes" id="UP000030669"/>
    </source>
</evidence>
<feature type="compositionally biased region" description="Polar residues" evidence="1">
    <location>
        <begin position="132"/>
        <end position="144"/>
    </location>
</feature>
<feature type="region of interest" description="Disordered" evidence="1">
    <location>
        <begin position="1"/>
        <end position="144"/>
    </location>
</feature>
<evidence type="ECO:0000256" key="1">
    <source>
        <dbReference type="SAM" id="MobiDB-lite"/>
    </source>
</evidence>
<feature type="compositionally biased region" description="Polar residues" evidence="1">
    <location>
        <begin position="68"/>
        <end position="84"/>
    </location>
</feature>
<protein>
    <submittedName>
        <fullName evidence="2">Uncharacterized protein</fullName>
    </submittedName>
</protein>
<proteinExistence type="predicted"/>
<dbReference type="EMBL" id="KB469300">
    <property type="protein sequence ID" value="EPQ56180.1"/>
    <property type="molecule type" value="Genomic_DNA"/>
</dbReference>
<gene>
    <name evidence="2" type="ORF">GLOTRDRAFT_120793</name>
</gene>
<dbReference type="OMA" id="HEYANPA"/>
<sequence length="144" mass="14799">MSEPTESQVGSMNANLKESSSFSSFGPDQTESVSRAPGSLQERPVGVGFGRETGENGENPSMEARFNSGATLDPSSQMNAQSISGERRAAAYGGEQLPAGWPTEASAKATQTGISRGAALDDLRDELGSVGGQTSTVTPQSRGA</sequence>
<dbReference type="HOGENOM" id="CLU_1796664_0_0_1"/>
<organism evidence="2 3">
    <name type="scientific">Gloeophyllum trabeum (strain ATCC 11539 / FP-39264 / Madison 617)</name>
    <name type="common">Brown rot fungus</name>
    <dbReference type="NCBI Taxonomy" id="670483"/>
    <lineage>
        <taxon>Eukaryota</taxon>
        <taxon>Fungi</taxon>
        <taxon>Dikarya</taxon>
        <taxon>Basidiomycota</taxon>
        <taxon>Agaricomycotina</taxon>
        <taxon>Agaricomycetes</taxon>
        <taxon>Gloeophyllales</taxon>
        <taxon>Gloeophyllaceae</taxon>
        <taxon>Gloeophyllum</taxon>
    </lineage>
</organism>
<evidence type="ECO:0000313" key="2">
    <source>
        <dbReference type="EMBL" id="EPQ56180.1"/>
    </source>
</evidence>
<accession>S7RNT2</accession>
<feature type="compositionally biased region" description="Polar residues" evidence="1">
    <location>
        <begin position="1"/>
        <end position="33"/>
    </location>
</feature>
<reference evidence="2 3" key="1">
    <citation type="journal article" date="2012" name="Science">
        <title>The Paleozoic origin of enzymatic lignin decomposition reconstructed from 31 fungal genomes.</title>
        <authorList>
            <person name="Floudas D."/>
            <person name="Binder M."/>
            <person name="Riley R."/>
            <person name="Barry K."/>
            <person name="Blanchette R.A."/>
            <person name="Henrissat B."/>
            <person name="Martinez A.T."/>
            <person name="Otillar R."/>
            <person name="Spatafora J.W."/>
            <person name="Yadav J.S."/>
            <person name="Aerts A."/>
            <person name="Benoit I."/>
            <person name="Boyd A."/>
            <person name="Carlson A."/>
            <person name="Copeland A."/>
            <person name="Coutinho P.M."/>
            <person name="de Vries R.P."/>
            <person name="Ferreira P."/>
            <person name="Findley K."/>
            <person name="Foster B."/>
            <person name="Gaskell J."/>
            <person name="Glotzer D."/>
            <person name="Gorecki P."/>
            <person name="Heitman J."/>
            <person name="Hesse C."/>
            <person name="Hori C."/>
            <person name="Igarashi K."/>
            <person name="Jurgens J.A."/>
            <person name="Kallen N."/>
            <person name="Kersten P."/>
            <person name="Kohler A."/>
            <person name="Kuees U."/>
            <person name="Kumar T.K.A."/>
            <person name="Kuo A."/>
            <person name="LaButti K."/>
            <person name="Larrondo L.F."/>
            <person name="Lindquist E."/>
            <person name="Ling A."/>
            <person name="Lombard V."/>
            <person name="Lucas S."/>
            <person name="Lundell T."/>
            <person name="Martin R."/>
            <person name="McLaughlin D.J."/>
            <person name="Morgenstern I."/>
            <person name="Morin E."/>
            <person name="Murat C."/>
            <person name="Nagy L.G."/>
            <person name="Nolan M."/>
            <person name="Ohm R.A."/>
            <person name="Patyshakuliyeva A."/>
            <person name="Rokas A."/>
            <person name="Ruiz-Duenas F.J."/>
            <person name="Sabat G."/>
            <person name="Salamov A."/>
            <person name="Samejima M."/>
            <person name="Schmutz J."/>
            <person name="Slot J.C."/>
            <person name="St John F."/>
            <person name="Stenlid J."/>
            <person name="Sun H."/>
            <person name="Sun S."/>
            <person name="Syed K."/>
            <person name="Tsang A."/>
            <person name="Wiebenga A."/>
            <person name="Young D."/>
            <person name="Pisabarro A."/>
            <person name="Eastwood D.C."/>
            <person name="Martin F."/>
            <person name="Cullen D."/>
            <person name="Grigoriev I.V."/>
            <person name="Hibbett D.S."/>
        </authorList>
    </citation>
    <scope>NUCLEOTIDE SEQUENCE [LARGE SCALE GENOMIC DNA]</scope>
    <source>
        <strain evidence="2 3">ATCC 11539</strain>
    </source>
</reference>